<dbReference type="VEuPathDB" id="AmoebaDB:ACA1_181860"/>
<dbReference type="EMBL" id="KB007904">
    <property type="protein sequence ID" value="ELR21286.1"/>
    <property type="molecule type" value="Genomic_DNA"/>
</dbReference>
<gene>
    <name evidence="1" type="ORF">ACA1_181860</name>
</gene>
<dbReference type="Proteomes" id="UP000011083">
    <property type="component" value="Unassembled WGS sequence"/>
</dbReference>
<dbReference type="AlphaFoldDB" id="L8HA26"/>
<evidence type="ECO:0000313" key="2">
    <source>
        <dbReference type="Proteomes" id="UP000011083"/>
    </source>
</evidence>
<accession>L8HA26</accession>
<reference evidence="1 2" key="1">
    <citation type="journal article" date="2013" name="Genome Biol.">
        <title>Genome of Acanthamoeba castellanii highlights extensive lateral gene transfer and early evolution of tyrosine kinase signaling.</title>
        <authorList>
            <person name="Clarke M."/>
            <person name="Lohan A.J."/>
            <person name="Liu B."/>
            <person name="Lagkouvardos I."/>
            <person name="Roy S."/>
            <person name="Zafar N."/>
            <person name="Bertelli C."/>
            <person name="Schilde C."/>
            <person name="Kianianmomeni A."/>
            <person name="Burglin T.R."/>
            <person name="Frech C."/>
            <person name="Turcotte B."/>
            <person name="Kopec K.O."/>
            <person name="Synnott J.M."/>
            <person name="Choo C."/>
            <person name="Paponov I."/>
            <person name="Finkler A."/>
            <person name="Soon Heng Tan C."/>
            <person name="Hutchins A.P."/>
            <person name="Weinmeier T."/>
            <person name="Rattei T."/>
            <person name="Chu J.S."/>
            <person name="Gimenez G."/>
            <person name="Irimia M."/>
            <person name="Rigden D.J."/>
            <person name="Fitzpatrick D.A."/>
            <person name="Lorenzo-Morales J."/>
            <person name="Bateman A."/>
            <person name="Chiu C.H."/>
            <person name="Tang P."/>
            <person name="Hegemann P."/>
            <person name="Fromm H."/>
            <person name="Raoult D."/>
            <person name="Greub G."/>
            <person name="Miranda-Saavedra D."/>
            <person name="Chen N."/>
            <person name="Nash P."/>
            <person name="Ginger M.L."/>
            <person name="Horn M."/>
            <person name="Schaap P."/>
            <person name="Caler L."/>
            <person name="Loftus B."/>
        </authorList>
    </citation>
    <scope>NUCLEOTIDE SEQUENCE [LARGE SCALE GENOMIC DNA]</scope>
    <source>
        <strain evidence="1 2">Neff</strain>
    </source>
</reference>
<dbReference type="KEGG" id="acan:ACA1_181860"/>
<organism evidence="1 2">
    <name type="scientific">Acanthamoeba castellanii (strain ATCC 30010 / Neff)</name>
    <dbReference type="NCBI Taxonomy" id="1257118"/>
    <lineage>
        <taxon>Eukaryota</taxon>
        <taxon>Amoebozoa</taxon>
        <taxon>Discosea</taxon>
        <taxon>Longamoebia</taxon>
        <taxon>Centramoebida</taxon>
        <taxon>Acanthamoebidae</taxon>
        <taxon>Acanthamoeba</taxon>
    </lineage>
</organism>
<name>L8HA26_ACACF</name>
<dbReference type="RefSeq" id="XP_004345830.1">
    <property type="nucleotide sequence ID" value="XM_004345780.1"/>
</dbReference>
<proteinExistence type="predicted"/>
<protein>
    <submittedName>
        <fullName evidence="1">Uncharacterized protein</fullName>
    </submittedName>
</protein>
<sequence>MEAPKTQVCGHWCVVIDEDKRLWKDLLWRDFRWRKDRHRGKGRKKKNQLREKCVYQKRYAELSHQRRQAELKEAKRRLVHQDRVIKTAHILPGAGRGGQWDGEEVEHHKYWLAHYPQLLSVSTPDDFARTRHLKTVASKLKLARETPSGTLSATAAHTTYAAYLQSLAEPRPSPI</sequence>
<dbReference type="GeneID" id="14922161"/>
<evidence type="ECO:0000313" key="1">
    <source>
        <dbReference type="EMBL" id="ELR21286.1"/>
    </source>
</evidence>
<keyword evidence="2" id="KW-1185">Reference proteome</keyword>